<dbReference type="Proteomes" id="UP000835052">
    <property type="component" value="Unassembled WGS sequence"/>
</dbReference>
<name>A0A8S1HG48_9PELO</name>
<dbReference type="OrthoDB" id="5855243at2759"/>
<feature type="compositionally biased region" description="Acidic residues" evidence="1">
    <location>
        <begin position="318"/>
        <end position="337"/>
    </location>
</feature>
<dbReference type="AlphaFoldDB" id="A0A8S1HG48"/>
<evidence type="ECO:0000256" key="1">
    <source>
        <dbReference type="SAM" id="MobiDB-lite"/>
    </source>
</evidence>
<evidence type="ECO:0000313" key="2">
    <source>
        <dbReference type="EMBL" id="CAD6194245.1"/>
    </source>
</evidence>
<organism evidence="2 3">
    <name type="scientific">Caenorhabditis auriculariae</name>
    <dbReference type="NCBI Taxonomy" id="2777116"/>
    <lineage>
        <taxon>Eukaryota</taxon>
        <taxon>Metazoa</taxon>
        <taxon>Ecdysozoa</taxon>
        <taxon>Nematoda</taxon>
        <taxon>Chromadorea</taxon>
        <taxon>Rhabditida</taxon>
        <taxon>Rhabditina</taxon>
        <taxon>Rhabditomorpha</taxon>
        <taxon>Rhabditoidea</taxon>
        <taxon>Rhabditidae</taxon>
        <taxon>Peloderinae</taxon>
        <taxon>Caenorhabditis</taxon>
    </lineage>
</organism>
<feature type="compositionally biased region" description="Basic and acidic residues" evidence="1">
    <location>
        <begin position="371"/>
        <end position="383"/>
    </location>
</feature>
<protein>
    <recommendedName>
        <fullName evidence="4">C2H2-type domain-containing protein</fullName>
    </recommendedName>
</protein>
<accession>A0A8S1HG48</accession>
<sequence>MDKDESSVKLVDLIGCPDCGKSYLQKNIYRHLWDQHNWTRDECRNLVQLIRSEKRVLNERSTYSCRWCGSAYKSTQGYIKHQSKCLINVENDEPGKEQTLQKPMPELRGKVMAGEHSNRYRSSYTVCPEPSCGVKLQVDSSDELVNHCAEFHSSDTRKFEIERQIFQTYDAFKKWFDQRQEDSCTSLTKRTGHRGETLYRCHMIGKYSSVAKKRKSNPRKIDQSCTAFLKVYTYKDGTTYASGCFQHIGHELNHKLLWLTETQESYVKELIDRGFTSDQIYHYIRQEYENYECKLKYISKNDIRNIAVRHKRLKEVKMEEEGEEDEEDDLQEDDEEGPSSAKKPPAVDVEPAVEGCSKGEDVLSESVVEFPTKEPASEAADVKEEVEEAESEQPVVVEAADVNCS</sequence>
<evidence type="ECO:0008006" key="4">
    <source>
        <dbReference type="Google" id="ProtNLM"/>
    </source>
</evidence>
<dbReference type="EMBL" id="CAJGYM010000042">
    <property type="protein sequence ID" value="CAD6194245.1"/>
    <property type="molecule type" value="Genomic_DNA"/>
</dbReference>
<dbReference type="InterPro" id="IPR052797">
    <property type="entry name" value="RegFact_GeneExpr_CellDeath"/>
</dbReference>
<comment type="caution">
    <text evidence="2">The sequence shown here is derived from an EMBL/GenBank/DDBJ whole genome shotgun (WGS) entry which is preliminary data.</text>
</comment>
<reference evidence="2" key="1">
    <citation type="submission" date="2020-10" db="EMBL/GenBank/DDBJ databases">
        <authorList>
            <person name="Kikuchi T."/>
        </authorList>
    </citation>
    <scope>NUCLEOTIDE SEQUENCE</scope>
    <source>
        <strain evidence="2">NKZ352</strain>
    </source>
</reference>
<keyword evidence="3" id="KW-1185">Reference proteome</keyword>
<feature type="compositionally biased region" description="Low complexity" evidence="1">
    <location>
        <begin position="392"/>
        <end position="405"/>
    </location>
</feature>
<evidence type="ECO:0000313" key="3">
    <source>
        <dbReference type="Proteomes" id="UP000835052"/>
    </source>
</evidence>
<gene>
    <name evidence="2" type="ORF">CAUJ_LOCUS10164</name>
</gene>
<dbReference type="PANTHER" id="PTHR33936:SF24">
    <property type="entry name" value="C2H2-TYPE DOMAIN-CONTAINING PROTEIN"/>
    <property type="match status" value="1"/>
</dbReference>
<proteinExistence type="predicted"/>
<feature type="region of interest" description="Disordered" evidence="1">
    <location>
        <begin position="316"/>
        <end position="405"/>
    </location>
</feature>
<dbReference type="PANTHER" id="PTHR33936">
    <property type="entry name" value="PROTEIN CBG17840"/>
    <property type="match status" value="1"/>
</dbReference>